<accession>A0A9P4GJ61</accession>
<feature type="non-terminal residue" evidence="1">
    <location>
        <position position="1"/>
    </location>
</feature>
<protein>
    <submittedName>
        <fullName evidence="1">Uncharacterized protein</fullName>
    </submittedName>
</protein>
<dbReference type="GeneID" id="63844616"/>
<sequence length="124" mass="14220">PKSRERCATQVGLHVPRDVFKQAEAEFRLKRARVQEKLCQNLEKTYPRVPPADRNKLHRLIASQAPDMIGNAGLARIKIIVRDYVHDNYTRFKDLAAFYGDSRDTEVSARAHCKVEKILACWSG</sequence>
<dbReference type="Proteomes" id="UP000800039">
    <property type="component" value="Unassembled WGS sequence"/>
</dbReference>
<evidence type="ECO:0000313" key="1">
    <source>
        <dbReference type="EMBL" id="KAF1847188.1"/>
    </source>
</evidence>
<proteinExistence type="predicted"/>
<gene>
    <name evidence="1" type="ORF">K460DRAFT_247971</name>
</gene>
<evidence type="ECO:0000313" key="2">
    <source>
        <dbReference type="Proteomes" id="UP000800039"/>
    </source>
</evidence>
<organism evidence="1 2">
    <name type="scientific">Cucurbitaria berberidis CBS 394.84</name>
    <dbReference type="NCBI Taxonomy" id="1168544"/>
    <lineage>
        <taxon>Eukaryota</taxon>
        <taxon>Fungi</taxon>
        <taxon>Dikarya</taxon>
        <taxon>Ascomycota</taxon>
        <taxon>Pezizomycotina</taxon>
        <taxon>Dothideomycetes</taxon>
        <taxon>Pleosporomycetidae</taxon>
        <taxon>Pleosporales</taxon>
        <taxon>Pleosporineae</taxon>
        <taxon>Cucurbitariaceae</taxon>
        <taxon>Cucurbitaria</taxon>
    </lineage>
</organism>
<dbReference type="AlphaFoldDB" id="A0A9P4GJ61"/>
<feature type="non-terminal residue" evidence="1">
    <location>
        <position position="124"/>
    </location>
</feature>
<dbReference type="OrthoDB" id="5381833at2759"/>
<name>A0A9P4GJ61_9PLEO</name>
<dbReference type="RefSeq" id="XP_040789751.1">
    <property type="nucleotide sequence ID" value="XM_040927363.1"/>
</dbReference>
<keyword evidence="2" id="KW-1185">Reference proteome</keyword>
<dbReference type="EMBL" id="ML976615">
    <property type="protein sequence ID" value="KAF1847188.1"/>
    <property type="molecule type" value="Genomic_DNA"/>
</dbReference>
<reference evidence="1" key="1">
    <citation type="submission" date="2020-01" db="EMBL/GenBank/DDBJ databases">
        <authorList>
            <consortium name="DOE Joint Genome Institute"/>
            <person name="Haridas S."/>
            <person name="Albert R."/>
            <person name="Binder M."/>
            <person name="Bloem J."/>
            <person name="Labutti K."/>
            <person name="Salamov A."/>
            <person name="Andreopoulos B."/>
            <person name="Baker S.E."/>
            <person name="Barry K."/>
            <person name="Bills G."/>
            <person name="Bluhm B.H."/>
            <person name="Cannon C."/>
            <person name="Castanera R."/>
            <person name="Culley D.E."/>
            <person name="Daum C."/>
            <person name="Ezra D."/>
            <person name="Gonzalez J.B."/>
            <person name="Henrissat B."/>
            <person name="Kuo A."/>
            <person name="Liang C."/>
            <person name="Lipzen A."/>
            <person name="Lutzoni F."/>
            <person name="Magnuson J."/>
            <person name="Mondo S."/>
            <person name="Nolan M."/>
            <person name="Ohm R."/>
            <person name="Pangilinan J."/>
            <person name="Park H.-J."/>
            <person name="Ramirez L."/>
            <person name="Alfaro M."/>
            <person name="Sun H."/>
            <person name="Tritt A."/>
            <person name="Yoshinaga Y."/>
            <person name="Zwiers L.-H."/>
            <person name="Turgeon B.G."/>
            <person name="Goodwin S.B."/>
            <person name="Spatafora J.W."/>
            <person name="Crous P.W."/>
            <person name="Grigoriev I.V."/>
        </authorList>
    </citation>
    <scope>NUCLEOTIDE SEQUENCE</scope>
    <source>
        <strain evidence="1">CBS 394.84</strain>
    </source>
</reference>
<comment type="caution">
    <text evidence="1">The sequence shown here is derived from an EMBL/GenBank/DDBJ whole genome shotgun (WGS) entry which is preliminary data.</text>
</comment>